<name>A0A3E0IM26_9STAP</name>
<dbReference type="Pfam" id="PF07099">
    <property type="entry name" value="DUF1361"/>
    <property type="match status" value="1"/>
</dbReference>
<keyword evidence="1" id="KW-1133">Transmembrane helix</keyword>
<dbReference type="Proteomes" id="UP000256337">
    <property type="component" value="Unassembled WGS sequence"/>
</dbReference>
<dbReference type="InterPro" id="IPR009793">
    <property type="entry name" value="DUF1361"/>
</dbReference>
<evidence type="ECO:0000313" key="3">
    <source>
        <dbReference type="EMBL" id="REI21338.1"/>
    </source>
</evidence>
<protein>
    <submittedName>
        <fullName evidence="2">DUF1361 domain-containing protein</fullName>
    </submittedName>
</protein>
<evidence type="ECO:0000313" key="2">
    <source>
        <dbReference type="EMBL" id="REH91678.1"/>
    </source>
</evidence>
<feature type="transmembrane region" description="Helical" evidence="1">
    <location>
        <begin position="7"/>
        <end position="25"/>
    </location>
</feature>
<dbReference type="Proteomes" id="UP000256562">
    <property type="component" value="Unassembled WGS sequence"/>
</dbReference>
<reference evidence="4 5" key="1">
    <citation type="journal article" date="2018" name="Vet. Microbiol.">
        <title>Characterisation of Staphylococcus felis isolated from cats using whole genome sequencing.</title>
        <authorList>
            <person name="Worthing K."/>
            <person name="Pang S."/>
            <person name="Trott D.J."/>
            <person name="Abraham S."/>
            <person name="Coombs G.W."/>
            <person name="Jordan D."/>
            <person name="McIntyre L."/>
            <person name="Davies M.R."/>
            <person name="Norris J."/>
        </authorList>
    </citation>
    <scope>NUCLEOTIDE SEQUENCE [LARGE SCALE GENOMIC DNA]</scope>
    <source>
        <strain evidence="3 4">F25</strain>
        <strain evidence="2 5">F9</strain>
    </source>
</reference>
<dbReference type="EMBL" id="QKXQ01000524">
    <property type="protein sequence ID" value="REH91678.1"/>
    <property type="molecule type" value="Genomic_DNA"/>
</dbReference>
<keyword evidence="1" id="KW-0472">Membrane</keyword>
<accession>A0A3E0IM26</accession>
<organism evidence="2 5">
    <name type="scientific">Staphylococcus felis</name>
    <dbReference type="NCBI Taxonomy" id="46127"/>
    <lineage>
        <taxon>Bacteria</taxon>
        <taxon>Bacillati</taxon>
        <taxon>Bacillota</taxon>
        <taxon>Bacilli</taxon>
        <taxon>Bacillales</taxon>
        <taxon>Staphylococcaceae</taxon>
        <taxon>Staphylococcus</taxon>
    </lineage>
</organism>
<feature type="transmembrane region" description="Helical" evidence="1">
    <location>
        <begin position="31"/>
        <end position="49"/>
    </location>
</feature>
<proteinExistence type="predicted"/>
<keyword evidence="1" id="KW-0812">Transmembrane</keyword>
<feature type="transmembrane region" description="Helical" evidence="1">
    <location>
        <begin position="180"/>
        <end position="198"/>
    </location>
</feature>
<dbReference type="EMBL" id="QKYD01000108">
    <property type="protein sequence ID" value="REI21338.1"/>
    <property type="molecule type" value="Genomic_DNA"/>
</dbReference>
<feature type="transmembrane region" description="Helical" evidence="1">
    <location>
        <begin position="131"/>
        <end position="150"/>
    </location>
</feature>
<sequence>MRARHIVRLMYIILLTTIFILPNYFKFTLLNMTLAYIPLELAFLLRLFVPRRWFEWPLFIIYLCIFTLMLPNTFYMLTDLIHLNQFNFAFLSGLVLTEWIHFTILLLAVMFAMLCYVLTINELNQLPFSKGTRISIVTMILFLNGLGIYVGRFLRFHSVHIINNPFSIIWSTLKSIHAEAILFILMITLLQAFLLLCAKGVRMKS</sequence>
<dbReference type="AlphaFoldDB" id="A0A3E0IM26"/>
<comment type="caution">
    <text evidence="2">The sequence shown here is derived from an EMBL/GenBank/DDBJ whole genome shotgun (WGS) entry which is preliminary data.</text>
</comment>
<dbReference type="RefSeq" id="WP_115855837.1">
    <property type="nucleotide sequence ID" value="NZ_CAJUZR010000016.1"/>
</dbReference>
<gene>
    <name evidence="3" type="ORF">DOS76_07200</name>
    <name evidence="2" type="ORF">DOS83_11115</name>
</gene>
<feature type="transmembrane region" description="Helical" evidence="1">
    <location>
        <begin position="99"/>
        <end position="119"/>
    </location>
</feature>
<dbReference type="OrthoDB" id="4540541at2"/>
<evidence type="ECO:0000313" key="5">
    <source>
        <dbReference type="Proteomes" id="UP000256562"/>
    </source>
</evidence>
<evidence type="ECO:0000313" key="4">
    <source>
        <dbReference type="Proteomes" id="UP000256337"/>
    </source>
</evidence>
<evidence type="ECO:0000256" key="1">
    <source>
        <dbReference type="SAM" id="Phobius"/>
    </source>
</evidence>
<feature type="transmembrane region" description="Helical" evidence="1">
    <location>
        <begin position="56"/>
        <end position="77"/>
    </location>
</feature>